<evidence type="ECO:0000256" key="1">
    <source>
        <dbReference type="SAM" id="MobiDB-lite"/>
    </source>
</evidence>
<reference evidence="2 3" key="1">
    <citation type="submission" date="2020-06" db="EMBL/GenBank/DDBJ databases">
        <title>Actinomadura xiongansis sp. nov., isolated from soil of Baiyangdian.</title>
        <authorList>
            <person name="Zhang X."/>
        </authorList>
    </citation>
    <scope>NUCLEOTIDE SEQUENCE [LARGE SCALE GENOMIC DNA]</scope>
    <source>
        <strain evidence="2 3">HBUM206468</strain>
    </source>
</reference>
<feature type="region of interest" description="Disordered" evidence="1">
    <location>
        <begin position="302"/>
        <end position="340"/>
    </location>
</feature>
<sequence>MSGREETPEPVEAPQAESGAAPQPQVPAAPPSFGNAGLPQPIPEPLDEPASPRARTVDHLDGPKAPWWETAPVADETDGTYSAADTDDVQHADEAAPAWRTPESSAPQVMPSSPDMLVAGPGIAAFDTRGALPTAQPQRRPKETGSPDFLDTDPDGIPIIEQAEPAAVPGGAFGGPPSNVPTSTGMSPPSEAAPAFDMTASAAASRADFAARLRAAGPYPAGGETATATMPPTAPQGAPSEALGAMTAPARPPDGGAPSPMGGPPAPGRGGRRRLLVVGGGAAAVLLISLAFIGVKAASGPAERAAPSTPAPRQSVAAPLAQPSTATPRPGRTAVTSIDSERTDRRPLAFTEVFPSSTISLGGRTYKQDKISVNHQCGLAARGAMAAALERGKCRSVVRATYVNGKKYAVTTGVAVMPTRAAALTANKAGDPSRYEWFRGMRGKVATKIDQAGGYASSTVRGRYIIYSYAQYVDGTRPNAADQALRSLTRQFIAYAVRPIERRAG</sequence>
<accession>A0ABR7LIA9</accession>
<dbReference type="EMBL" id="JABVEC010000002">
    <property type="protein sequence ID" value="MBC6464570.1"/>
    <property type="molecule type" value="Genomic_DNA"/>
</dbReference>
<keyword evidence="3" id="KW-1185">Reference proteome</keyword>
<name>A0ABR7LIA9_9ACTN</name>
<comment type="caution">
    <text evidence="2">The sequence shown here is derived from an EMBL/GenBank/DDBJ whole genome shotgun (WGS) entry which is preliminary data.</text>
</comment>
<proteinExistence type="predicted"/>
<feature type="region of interest" description="Disordered" evidence="1">
    <location>
        <begin position="1"/>
        <end position="154"/>
    </location>
</feature>
<gene>
    <name evidence="2" type="ORF">HKK74_03530</name>
</gene>
<feature type="region of interest" description="Disordered" evidence="1">
    <location>
        <begin position="167"/>
        <end position="199"/>
    </location>
</feature>
<feature type="compositionally biased region" description="Low complexity" evidence="1">
    <location>
        <begin position="220"/>
        <end position="239"/>
    </location>
</feature>
<feature type="compositionally biased region" description="Polar residues" evidence="1">
    <location>
        <begin position="102"/>
        <end position="111"/>
    </location>
</feature>
<organism evidence="2 3">
    <name type="scientific">Actinomadura alba</name>
    <dbReference type="NCBI Taxonomy" id="406431"/>
    <lineage>
        <taxon>Bacteria</taxon>
        <taxon>Bacillati</taxon>
        <taxon>Actinomycetota</taxon>
        <taxon>Actinomycetes</taxon>
        <taxon>Streptosporangiales</taxon>
        <taxon>Thermomonosporaceae</taxon>
        <taxon>Actinomadura</taxon>
    </lineage>
</organism>
<dbReference type="Proteomes" id="UP000805614">
    <property type="component" value="Unassembled WGS sequence"/>
</dbReference>
<dbReference type="RefSeq" id="WP_187241583.1">
    <property type="nucleotide sequence ID" value="NZ_BAAAOK010000055.1"/>
</dbReference>
<evidence type="ECO:0000313" key="2">
    <source>
        <dbReference type="EMBL" id="MBC6464570.1"/>
    </source>
</evidence>
<feature type="region of interest" description="Disordered" evidence="1">
    <location>
        <begin position="220"/>
        <end position="272"/>
    </location>
</feature>
<evidence type="ECO:0000313" key="3">
    <source>
        <dbReference type="Proteomes" id="UP000805614"/>
    </source>
</evidence>
<protein>
    <submittedName>
        <fullName evidence="2">Uncharacterized protein</fullName>
    </submittedName>
</protein>